<evidence type="ECO:0000259" key="6">
    <source>
        <dbReference type="Pfam" id="PF05175"/>
    </source>
</evidence>
<keyword evidence="3" id="KW-0808">Transferase</keyword>
<evidence type="ECO:0000256" key="1">
    <source>
        <dbReference type="ARBA" id="ARBA00012771"/>
    </source>
</evidence>
<evidence type="ECO:0000256" key="4">
    <source>
        <dbReference type="ARBA" id="ARBA00022691"/>
    </source>
</evidence>
<organism evidence="7 8">
    <name type="scientific">Sinomonas flava</name>
    <dbReference type="NCBI Taxonomy" id="496857"/>
    <lineage>
        <taxon>Bacteria</taxon>
        <taxon>Bacillati</taxon>
        <taxon>Actinomycetota</taxon>
        <taxon>Actinomycetes</taxon>
        <taxon>Micrococcales</taxon>
        <taxon>Micrococcaceae</taxon>
        <taxon>Sinomonas</taxon>
    </lineage>
</organism>
<evidence type="ECO:0000313" key="7">
    <source>
        <dbReference type="EMBL" id="GAA2200798.1"/>
    </source>
</evidence>
<sequence>MVDNVVRRLRAAGCVFAEDEARLLVEACRDTGRLEGLVARRVAGEPLEQLLGWADFAGRRIAVGPGVFVPRRRSELLVRLAVAHLHASRLGVTSWGSPPAGAAHDAGRPPAVVVDLCCGSGAIGVAIAAALADGAALELHAADVDPTAVEYARRNVAPWGGAVHLGDLFEALPASLRGRVQVLTANAPYVPTASIPFMPAEAREHEPLLALDGGSDGLDFHRSIASAAPQWLADGGLLVIEVSRRQAETAARLFASHGLAPRIESDEDLDAVAVVGTAGR</sequence>
<dbReference type="NCBIfam" id="TIGR00536">
    <property type="entry name" value="hemK_fam"/>
    <property type="match status" value="1"/>
</dbReference>
<keyword evidence="4" id="KW-0949">S-adenosyl-L-methionine</keyword>
<reference evidence="8" key="1">
    <citation type="journal article" date="2019" name="Int. J. Syst. Evol. Microbiol.">
        <title>The Global Catalogue of Microorganisms (GCM) 10K type strain sequencing project: providing services to taxonomists for standard genome sequencing and annotation.</title>
        <authorList>
            <consortium name="The Broad Institute Genomics Platform"/>
            <consortium name="The Broad Institute Genome Sequencing Center for Infectious Disease"/>
            <person name="Wu L."/>
            <person name="Ma J."/>
        </authorList>
    </citation>
    <scope>NUCLEOTIDE SEQUENCE [LARGE SCALE GENOMIC DNA]</scope>
    <source>
        <strain evidence="8">JCM 16034</strain>
    </source>
</reference>
<dbReference type="Gene3D" id="3.40.50.150">
    <property type="entry name" value="Vaccinia Virus protein VP39"/>
    <property type="match status" value="1"/>
</dbReference>
<evidence type="ECO:0000256" key="5">
    <source>
        <dbReference type="ARBA" id="ARBA00048391"/>
    </source>
</evidence>
<dbReference type="InterPro" id="IPR004556">
    <property type="entry name" value="HemK-like"/>
</dbReference>
<dbReference type="Proteomes" id="UP001500432">
    <property type="component" value="Unassembled WGS sequence"/>
</dbReference>
<accession>A0ABP5NRJ1</accession>
<dbReference type="InterPro" id="IPR050320">
    <property type="entry name" value="N5-glutamine_MTase"/>
</dbReference>
<proteinExistence type="predicted"/>
<dbReference type="PANTHER" id="PTHR18895">
    <property type="entry name" value="HEMK METHYLTRANSFERASE"/>
    <property type="match status" value="1"/>
</dbReference>
<dbReference type="Pfam" id="PF05175">
    <property type="entry name" value="MTS"/>
    <property type="match status" value="1"/>
</dbReference>
<evidence type="ECO:0000313" key="8">
    <source>
        <dbReference type="Proteomes" id="UP001500432"/>
    </source>
</evidence>
<dbReference type="SUPFAM" id="SSF53335">
    <property type="entry name" value="S-adenosyl-L-methionine-dependent methyltransferases"/>
    <property type="match status" value="1"/>
</dbReference>
<feature type="domain" description="Methyltransferase small" evidence="6">
    <location>
        <begin position="112"/>
        <end position="165"/>
    </location>
</feature>
<name>A0ABP5NRJ1_9MICC</name>
<dbReference type="InterPro" id="IPR007848">
    <property type="entry name" value="Small_mtfrase_dom"/>
</dbReference>
<comment type="caution">
    <text evidence="7">The sequence shown here is derived from an EMBL/GenBank/DDBJ whole genome shotgun (WGS) entry which is preliminary data.</text>
</comment>
<dbReference type="InterPro" id="IPR022446">
    <property type="entry name" value="MeTrfrase_put"/>
</dbReference>
<evidence type="ECO:0000256" key="3">
    <source>
        <dbReference type="ARBA" id="ARBA00022679"/>
    </source>
</evidence>
<dbReference type="NCBIfam" id="TIGR03704">
    <property type="entry name" value="PrmC_rel_meth"/>
    <property type="match status" value="1"/>
</dbReference>
<dbReference type="InterPro" id="IPR029063">
    <property type="entry name" value="SAM-dependent_MTases_sf"/>
</dbReference>
<dbReference type="EMBL" id="BAAAQW010000006">
    <property type="protein sequence ID" value="GAA2200798.1"/>
    <property type="molecule type" value="Genomic_DNA"/>
</dbReference>
<dbReference type="PANTHER" id="PTHR18895:SF74">
    <property type="entry name" value="MTRF1L RELEASE FACTOR GLUTAMINE METHYLTRANSFERASE"/>
    <property type="match status" value="1"/>
</dbReference>
<gene>
    <name evidence="7" type="ORF">GCM10009849_22710</name>
</gene>
<keyword evidence="8" id="KW-1185">Reference proteome</keyword>
<keyword evidence="2" id="KW-0489">Methyltransferase</keyword>
<comment type="catalytic activity">
    <reaction evidence="5">
        <text>L-glutaminyl-[peptide chain release factor] + S-adenosyl-L-methionine = N(5)-methyl-L-glutaminyl-[peptide chain release factor] + S-adenosyl-L-homocysteine + H(+)</text>
        <dbReference type="Rhea" id="RHEA:42896"/>
        <dbReference type="Rhea" id="RHEA-COMP:10271"/>
        <dbReference type="Rhea" id="RHEA-COMP:10272"/>
        <dbReference type="ChEBI" id="CHEBI:15378"/>
        <dbReference type="ChEBI" id="CHEBI:30011"/>
        <dbReference type="ChEBI" id="CHEBI:57856"/>
        <dbReference type="ChEBI" id="CHEBI:59789"/>
        <dbReference type="ChEBI" id="CHEBI:61891"/>
        <dbReference type="EC" id="2.1.1.297"/>
    </reaction>
</comment>
<protein>
    <recommendedName>
        <fullName evidence="1">peptide chain release factor N(5)-glutamine methyltransferase</fullName>
        <ecNumber evidence="1">2.1.1.297</ecNumber>
    </recommendedName>
</protein>
<dbReference type="EC" id="2.1.1.297" evidence="1"/>
<evidence type="ECO:0000256" key="2">
    <source>
        <dbReference type="ARBA" id="ARBA00022603"/>
    </source>
</evidence>